<keyword evidence="1" id="KW-0175">Coiled coil</keyword>
<dbReference type="InterPro" id="IPR058982">
    <property type="entry name" value="Beta-barrel_AprE"/>
</dbReference>
<dbReference type="Gene3D" id="2.40.30.170">
    <property type="match status" value="1"/>
</dbReference>
<feature type="coiled-coil region" evidence="1">
    <location>
        <begin position="105"/>
        <end position="160"/>
    </location>
</feature>
<evidence type="ECO:0000256" key="2">
    <source>
        <dbReference type="SAM" id="Phobius"/>
    </source>
</evidence>
<evidence type="ECO:0000256" key="1">
    <source>
        <dbReference type="SAM" id="Coils"/>
    </source>
</evidence>
<dbReference type="AlphaFoldDB" id="H9UH68"/>
<dbReference type="Proteomes" id="UP000007383">
    <property type="component" value="Chromosome"/>
</dbReference>
<keyword evidence="6" id="KW-1185">Reference proteome</keyword>
<keyword evidence="2" id="KW-0472">Membrane</keyword>
<name>H9UH68_SPIAZ</name>
<dbReference type="PANTHER" id="PTHR30386">
    <property type="entry name" value="MEMBRANE FUSION SUBUNIT OF EMRAB-TOLC MULTIDRUG EFFLUX PUMP"/>
    <property type="match status" value="1"/>
</dbReference>
<sequence length="382" mass="42986">MNFQPVPANKLRHSAVFFSLSVPTGALVFLWVLLLALAGGAVYSVFGSIDEWARGTAMLRPLVEVAEVRNETSGRVSRRPVEHGQHVAAGQTLWVIDTEVIEAEIAGLETEHTRTQQELAEQQAVVASLQAGENQVPPELENASRQVDLLLLEHTRLQLQTEDARRAWQREDQAPTSLRRSDRVEELERSYRMQRLSLDGFLPQELVSRTERIRTLESRLNEIQQSLTASRKRLSESHVVAPVDGTVELVRDFSTGAFVGAGEELMRVVPQLSDRFRLIVEVPEREAAEVSEGQQIVLRFSGFPVAEYGSAYAEVAYVPQDAEQGADGQPVYRVRAELARTYLTDRDGRNFPLRPGMTANARIITRTTPIYRYILRKMDIRT</sequence>
<dbReference type="RefSeq" id="WP_014454858.1">
    <property type="nucleotide sequence ID" value="NC_017098.1"/>
</dbReference>
<proteinExistence type="predicted"/>
<accession>H9UH68</accession>
<reference evidence="6" key="1">
    <citation type="journal article" date="2013" name="Stand. Genomic Sci.">
        <title>Complete genome sequence of the halophilic bacterium Spirochaeta africana type strain (Z-7692(T)) from the alkaline Lake Magadi in the East African Rift.</title>
        <authorList>
            <person name="Liolos K."/>
            <person name="Abt B."/>
            <person name="Scheuner C."/>
            <person name="Teshima H."/>
            <person name="Held B."/>
            <person name="Lapidus A."/>
            <person name="Nolan M."/>
            <person name="Lucas S."/>
            <person name="Deshpande S."/>
            <person name="Cheng J.F."/>
            <person name="Tapia R."/>
            <person name="Goodwin L.A."/>
            <person name="Pitluck S."/>
            <person name="Pagani I."/>
            <person name="Ivanova N."/>
            <person name="Mavromatis K."/>
            <person name="Mikhailova N."/>
            <person name="Huntemann M."/>
            <person name="Pati A."/>
            <person name="Chen A."/>
            <person name="Palaniappan K."/>
            <person name="Land M."/>
            <person name="Rohde M."/>
            <person name="Tindall B.J."/>
            <person name="Detter J.C."/>
            <person name="Goker M."/>
            <person name="Bristow J."/>
            <person name="Eisen J.A."/>
            <person name="Markowitz V."/>
            <person name="Hugenholtz P."/>
            <person name="Woyke T."/>
            <person name="Klenk H.P."/>
            <person name="Kyrpides N.C."/>
        </authorList>
    </citation>
    <scope>NUCLEOTIDE SEQUENCE</scope>
    <source>
        <strain evidence="6">ATCC 700263 / DSM 8902 / Z-7692</strain>
    </source>
</reference>
<keyword evidence="2" id="KW-0812">Transmembrane</keyword>
<evidence type="ECO:0000259" key="4">
    <source>
        <dbReference type="Pfam" id="PF26002"/>
    </source>
</evidence>
<keyword evidence="2" id="KW-1133">Transmembrane helix</keyword>
<dbReference type="PANTHER" id="PTHR30386:SF28">
    <property type="entry name" value="EXPORTED PROTEIN"/>
    <property type="match status" value="1"/>
</dbReference>
<dbReference type="InterPro" id="IPR050739">
    <property type="entry name" value="MFP"/>
</dbReference>
<dbReference type="Gene3D" id="1.10.287.470">
    <property type="entry name" value="Helix hairpin bin"/>
    <property type="match status" value="1"/>
</dbReference>
<feature type="domain" description="Multidrug resistance protein MdtA-like barrel-sandwich hybrid" evidence="3">
    <location>
        <begin position="64"/>
        <end position="269"/>
    </location>
</feature>
<dbReference type="PATRIC" id="fig|889378.3.peg.771"/>
<evidence type="ECO:0000259" key="3">
    <source>
        <dbReference type="Pfam" id="PF25917"/>
    </source>
</evidence>
<dbReference type="InterPro" id="IPR058625">
    <property type="entry name" value="MdtA-like_BSH"/>
</dbReference>
<dbReference type="HOGENOM" id="CLU_023976_7_1_12"/>
<dbReference type="KEGG" id="sfc:Spiaf_0766"/>
<evidence type="ECO:0000313" key="6">
    <source>
        <dbReference type="Proteomes" id="UP000007383"/>
    </source>
</evidence>
<gene>
    <name evidence="5" type="ordered locus">Spiaf_0766</name>
</gene>
<feature type="domain" description="AprE-like beta-barrel" evidence="4">
    <location>
        <begin position="279"/>
        <end position="366"/>
    </location>
</feature>
<dbReference type="Pfam" id="PF25917">
    <property type="entry name" value="BSH_RND"/>
    <property type="match status" value="1"/>
</dbReference>
<dbReference type="STRING" id="889378.Spiaf_0766"/>
<dbReference type="Pfam" id="PF26002">
    <property type="entry name" value="Beta-barrel_AprE"/>
    <property type="match status" value="1"/>
</dbReference>
<organism evidence="5 6">
    <name type="scientific">Spirochaeta africana (strain ATCC 700263 / DSM 8902 / Z-7692)</name>
    <dbReference type="NCBI Taxonomy" id="889378"/>
    <lineage>
        <taxon>Bacteria</taxon>
        <taxon>Pseudomonadati</taxon>
        <taxon>Spirochaetota</taxon>
        <taxon>Spirochaetia</taxon>
        <taxon>Spirochaetales</taxon>
        <taxon>Spirochaetaceae</taxon>
        <taxon>Spirochaeta</taxon>
    </lineage>
</organism>
<dbReference type="Gene3D" id="2.40.50.100">
    <property type="match status" value="1"/>
</dbReference>
<feature type="transmembrane region" description="Helical" evidence="2">
    <location>
        <begin position="20"/>
        <end position="46"/>
    </location>
</feature>
<dbReference type="EMBL" id="CP003282">
    <property type="protein sequence ID" value="AFG36861.1"/>
    <property type="molecule type" value="Genomic_DNA"/>
</dbReference>
<dbReference type="eggNOG" id="COG0845">
    <property type="taxonomic scope" value="Bacteria"/>
</dbReference>
<evidence type="ECO:0000313" key="5">
    <source>
        <dbReference type="EMBL" id="AFG36861.1"/>
    </source>
</evidence>
<dbReference type="SUPFAM" id="SSF111369">
    <property type="entry name" value="HlyD-like secretion proteins"/>
    <property type="match status" value="1"/>
</dbReference>
<protein>
    <submittedName>
        <fullName evidence="5">Multidrug resistance efflux pump</fullName>
    </submittedName>
</protein>